<dbReference type="Proteomes" id="UP001501444">
    <property type="component" value="Unassembled WGS sequence"/>
</dbReference>
<gene>
    <name evidence="2" type="ORF">GCM10010170_028510</name>
</gene>
<sequence length="122" mass="12612">MKLRAIAATAIATAALLPVVSPAQPAAAGPADSCYGFNYSYSIDSTAIRVTATNACPGSAVAYLVLERYNGASGYPWAFVASSNGSLTYFCNGATPTTYHVGPIFTPGTSGYTWYQFTANCG</sequence>
<protein>
    <submittedName>
        <fullName evidence="2">Uncharacterized protein</fullName>
    </submittedName>
</protein>
<keyword evidence="1" id="KW-0732">Signal</keyword>
<reference evidence="2 3" key="1">
    <citation type="journal article" date="2019" name="Int. J. Syst. Evol. Microbiol.">
        <title>The Global Catalogue of Microorganisms (GCM) 10K type strain sequencing project: providing services to taxonomists for standard genome sequencing and annotation.</title>
        <authorList>
            <consortium name="The Broad Institute Genomics Platform"/>
            <consortium name="The Broad Institute Genome Sequencing Center for Infectious Disease"/>
            <person name="Wu L."/>
            <person name="Ma J."/>
        </authorList>
    </citation>
    <scope>NUCLEOTIDE SEQUENCE [LARGE SCALE GENOMIC DNA]</scope>
    <source>
        <strain evidence="2 3">JCM 3272</strain>
    </source>
</reference>
<evidence type="ECO:0000313" key="2">
    <source>
        <dbReference type="EMBL" id="GAA2343529.1"/>
    </source>
</evidence>
<name>A0ABN3G3S2_9ACTN</name>
<accession>A0ABN3G3S2</accession>
<keyword evidence="3" id="KW-1185">Reference proteome</keyword>
<feature type="signal peptide" evidence="1">
    <location>
        <begin position="1"/>
        <end position="23"/>
    </location>
</feature>
<evidence type="ECO:0000256" key="1">
    <source>
        <dbReference type="SAM" id="SignalP"/>
    </source>
</evidence>
<evidence type="ECO:0000313" key="3">
    <source>
        <dbReference type="Proteomes" id="UP001501444"/>
    </source>
</evidence>
<feature type="chain" id="PRO_5045156544" evidence="1">
    <location>
        <begin position="24"/>
        <end position="122"/>
    </location>
</feature>
<organism evidence="2 3">
    <name type="scientific">Dactylosporangium salmoneum</name>
    <dbReference type="NCBI Taxonomy" id="53361"/>
    <lineage>
        <taxon>Bacteria</taxon>
        <taxon>Bacillati</taxon>
        <taxon>Actinomycetota</taxon>
        <taxon>Actinomycetes</taxon>
        <taxon>Micromonosporales</taxon>
        <taxon>Micromonosporaceae</taxon>
        <taxon>Dactylosporangium</taxon>
    </lineage>
</organism>
<dbReference type="EMBL" id="BAAARV010000023">
    <property type="protein sequence ID" value="GAA2343529.1"/>
    <property type="molecule type" value="Genomic_DNA"/>
</dbReference>
<comment type="caution">
    <text evidence="2">The sequence shown here is derived from an EMBL/GenBank/DDBJ whole genome shotgun (WGS) entry which is preliminary data.</text>
</comment>
<dbReference type="RefSeq" id="WP_344612822.1">
    <property type="nucleotide sequence ID" value="NZ_BAAARV010000023.1"/>
</dbReference>
<proteinExistence type="predicted"/>